<reference evidence="1 2" key="1">
    <citation type="journal article" date="2011" name="Int. J. Syst. Evol. Microbiol.">
        <title>Hymenobacter yonginensis sp. nov., isolated from a mesotrophic artificial lake.</title>
        <authorList>
            <person name="Joung Y."/>
            <person name="Cho S.H."/>
            <person name="Kim H."/>
            <person name="Kim S.B."/>
            <person name="Joh K."/>
        </authorList>
    </citation>
    <scope>NUCLEOTIDE SEQUENCE [LARGE SCALE GENOMIC DNA]</scope>
    <source>
        <strain evidence="1 2">KCTC 22745</strain>
    </source>
</reference>
<name>A0ABY7PNW0_9BACT</name>
<dbReference type="Proteomes" id="UP001211872">
    <property type="component" value="Chromosome"/>
</dbReference>
<gene>
    <name evidence="1" type="ORF">O9Z63_00585</name>
</gene>
<accession>A0ABY7PNW0</accession>
<organism evidence="1 2">
    <name type="scientific">Hymenobacter yonginensis</name>
    <dbReference type="NCBI Taxonomy" id="748197"/>
    <lineage>
        <taxon>Bacteria</taxon>
        <taxon>Pseudomonadati</taxon>
        <taxon>Bacteroidota</taxon>
        <taxon>Cytophagia</taxon>
        <taxon>Cytophagales</taxon>
        <taxon>Hymenobacteraceae</taxon>
        <taxon>Hymenobacter</taxon>
    </lineage>
</organism>
<evidence type="ECO:0000313" key="2">
    <source>
        <dbReference type="Proteomes" id="UP001211872"/>
    </source>
</evidence>
<sequence>MLLRFITAGLLTAALAGCCGTKNCDSCIAEGLGLRFDADSLNGGFRWAEVRSAYVVRYTLNNYQQPLDTVRRQRDSSFNFYSRDFDLPLNGLFAPRPGNSLRFNQYSYRVLVPAAQRQYDVTNIELAFEEGKGCCACSQLTRRRFQLNSVPVTADPPDTQGLVLSR</sequence>
<evidence type="ECO:0008006" key="3">
    <source>
        <dbReference type="Google" id="ProtNLM"/>
    </source>
</evidence>
<dbReference type="EMBL" id="CP115396">
    <property type="protein sequence ID" value="WBO84754.1"/>
    <property type="molecule type" value="Genomic_DNA"/>
</dbReference>
<evidence type="ECO:0000313" key="1">
    <source>
        <dbReference type="EMBL" id="WBO84754.1"/>
    </source>
</evidence>
<dbReference type="PROSITE" id="PS51257">
    <property type="entry name" value="PROKAR_LIPOPROTEIN"/>
    <property type="match status" value="1"/>
</dbReference>
<dbReference type="RefSeq" id="WP_270127305.1">
    <property type="nucleotide sequence ID" value="NZ_CP115396.1"/>
</dbReference>
<proteinExistence type="predicted"/>
<protein>
    <recommendedName>
        <fullName evidence="3">Lipoprotein</fullName>
    </recommendedName>
</protein>
<keyword evidence="2" id="KW-1185">Reference proteome</keyword>